<evidence type="ECO:0000313" key="1">
    <source>
        <dbReference type="EMBL" id="LAA55793.1"/>
    </source>
</evidence>
<reference evidence="1" key="2">
    <citation type="submission" date="2017-11" db="EMBL/GenBank/DDBJ databases">
        <title>Coralsnake Venomics: Analyses of Venom Gland Transcriptomes and Proteomes of Six Brazilian Taxa.</title>
        <authorList>
            <person name="Aird S.D."/>
            <person name="Jorge da Silva N."/>
            <person name="Qiu L."/>
            <person name="Villar-Briones A."/>
            <person name="Aparecida-Saddi V."/>
            <person name="Campos-Telles M.P."/>
            <person name="Grau M."/>
            <person name="Mikheyev A.S."/>
        </authorList>
    </citation>
    <scope>NUCLEOTIDE SEQUENCE</scope>
    <source>
        <tissue evidence="1">Venom_gland</tissue>
    </source>
</reference>
<dbReference type="EMBL" id="IACJ01111930">
    <property type="protein sequence ID" value="LAA55793.1"/>
    <property type="molecule type" value="Transcribed_RNA"/>
</dbReference>
<protein>
    <submittedName>
        <fullName evidence="1">Uncharacterized protein</fullName>
    </submittedName>
</protein>
<sequence length="102" mass="11400">MVAIMIKYTLLSKEMLSHMEEKNRKERTNGISGVSCIDDGFIRRCPSSIPAAIAIFVFDASIMLRLVPWLTKARKHVCPEAFILGGHKARKIVAWLNLAATT</sequence>
<accession>A0A2D4G7U4</accession>
<name>A0A2D4G7U4_MICCO</name>
<organism evidence="1">
    <name type="scientific">Micrurus corallinus</name>
    <name type="common">Brazilian coral snake</name>
    <dbReference type="NCBI Taxonomy" id="54390"/>
    <lineage>
        <taxon>Eukaryota</taxon>
        <taxon>Metazoa</taxon>
        <taxon>Chordata</taxon>
        <taxon>Craniata</taxon>
        <taxon>Vertebrata</taxon>
        <taxon>Euteleostomi</taxon>
        <taxon>Lepidosauria</taxon>
        <taxon>Squamata</taxon>
        <taxon>Bifurcata</taxon>
        <taxon>Unidentata</taxon>
        <taxon>Episquamata</taxon>
        <taxon>Toxicofera</taxon>
        <taxon>Serpentes</taxon>
        <taxon>Colubroidea</taxon>
        <taxon>Elapidae</taxon>
        <taxon>Elapinae</taxon>
        <taxon>Micrurus</taxon>
    </lineage>
</organism>
<dbReference type="AlphaFoldDB" id="A0A2D4G7U4"/>
<proteinExistence type="predicted"/>
<reference evidence="1" key="1">
    <citation type="submission" date="2017-07" db="EMBL/GenBank/DDBJ databases">
        <authorList>
            <person name="Mikheyev A."/>
            <person name="Grau M."/>
        </authorList>
    </citation>
    <scope>NUCLEOTIDE SEQUENCE</scope>
    <source>
        <tissue evidence="1">Venom_gland</tissue>
    </source>
</reference>